<evidence type="ECO:0000256" key="1">
    <source>
        <dbReference type="ARBA" id="ARBA00023054"/>
    </source>
</evidence>
<feature type="domain" description="Cilia- and flagella-associated protein 58 central coiled coil" evidence="4">
    <location>
        <begin position="377"/>
        <end position="682"/>
    </location>
</feature>
<sequence length="879" mass="103148">MDMEESAEESNAAGEQYEEEIVPKFITDEVYEEITQRSASIIRDLQMSKQYLFSEDVQKLLLLCQNLRQNIIDERDKIDQMRGEVNNAQARVQNALKESMQNQEVIQQLKSEIDQAWKNADASALREQIAQEAMNVLREKLEKLQKEAEKYADRGDGDDGNAMQSKKEGLRERDRLINEIEELQKKVHAQTKYIEELEEKNFENEEKIKDLYRQLEDVSNDAFKGKRAFEQISNKLQETTDEKQYLSDELKKYKQQAESEHRIVVQQNMQMLGLRANLDKQTTQNNLNNMKLTRLNADFDNMTQLKDKLTSDLNTKNNILKLKEDENAKFRLENAKIIKSREILMKKMMTIDTSKAALENEILKLKNTISTFEKERENTKKMIEQAKKYAEGLVRERDLVRKDIVKCSKTVNDQRNQAAIVDQQLKTLENEIKHYQHNEQKLNNTISKLKKDKEQMTEDSQNLTDKYDLLKEEVNTKNYQINDCKEKVNEIQTRLLKTQHDLQSSQGDVINLEKELQLSKETYEELKEKIKSTATQIEKLKEQIVAKEEELKKSQKHIEKIEKEKQGLKVEINSSLIALQHTKSELHEIRDENIKLTKTLRESDAGIEKLKKQLDNLISEKELITGQITRKCGEIELLNQKINMMQMALDRSNSQYNDRLEDVKFLKIEIKNLRSQRNLLARGSANTADMRQEVLQLNRVLVQERVRSKALENEMTTPMNVHRWRKLSGIDPDKAQLLSKVQSLQKRLLLQTSVLLKKDETIQTITEKVQYLEEFKEKLPSQNIKEDLMMMRHKLSAHTKKMKAALVLSKIKNEDLQTRETLIEEMKNNLMELKRQLLNEKKEKNKLLEQLREFKKNALEAQRVINDYKICGAGFKMNC</sequence>
<dbReference type="EMBL" id="OU895878">
    <property type="protein sequence ID" value="CAG9805639.1"/>
    <property type="molecule type" value="Genomic_DNA"/>
</dbReference>
<feature type="coiled-coil region" evidence="2">
    <location>
        <begin position="600"/>
        <end position="655"/>
    </location>
</feature>
<accession>A0A9N9RYA7</accession>
<feature type="coiled-coil region" evidence="2">
    <location>
        <begin position="355"/>
        <end position="473"/>
    </location>
</feature>
<protein>
    <recommendedName>
        <fullName evidence="4">Cilia- and flagella-associated protein 58 central coiled coil domain-containing protein</fullName>
    </recommendedName>
</protein>
<dbReference type="Proteomes" id="UP001153620">
    <property type="component" value="Chromosome 2"/>
</dbReference>
<gene>
    <name evidence="5" type="ORF">CHIRRI_LOCUS8508</name>
</gene>
<dbReference type="InterPro" id="IPR049270">
    <property type="entry name" value="CFAP58_CC"/>
</dbReference>
<organism evidence="5 6">
    <name type="scientific">Chironomus riparius</name>
    <dbReference type="NCBI Taxonomy" id="315576"/>
    <lineage>
        <taxon>Eukaryota</taxon>
        <taxon>Metazoa</taxon>
        <taxon>Ecdysozoa</taxon>
        <taxon>Arthropoda</taxon>
        <taxon>Hexapoda</taxon>
        <taxon>Insecta</taxon>
        <taxon>Pterygota</taxon>
        <taxon>Neoptera</taxon>
        <taxon>Endopterygota</taxon>
        <taxon>Diptera</taxon>
        <taxon>Nematocera</taxon>
        <taxon>Chironomoidea</taxon>
        <taxon>Chironomidae</taxon>
        <taxon>Chironominae</taxon>
        <taxon>Chironomus</taxon>
    </lineage>
</organism>
<feature type="coiled-coil region" evidence="2">
    <location>
        <begin position="509"/>
        <end position="571"/>
    </location>
</feature>
<dbReference type="PANTHER" id="PTHR32083:SF0">
    <property type="entry name" value="CILIA AND FLAGELLA-ASSOCIATED PROTEIN 58"/>
    <property type="match status" value="1"/>
</dbReference>
<evidence type="ECO:0000256" key="3">
    <source>
        <dbReference type="SAM" id="MobiDB-lite"/>
    </source>
</evidence>
<dbReference type="GO" id="GO:0005856">
    <property type="term" value="C:cytoskeleton"/>
    <property type="evidence" value="ECO:0007669"/>
    <property type="project" value="TreeGrafter"/>
</dbReference>
<reference evidence="5" key="1">
    <citation type="submission" date="2022-01" db="EMBL/GenBank/DDBJ databases">
        <authorList>
            <person name="King R."/>
        </authorList>
    </citation>
    <scope>NUCLEOTIDE SEQUENCE</scope>
</reference>
<reference evidence="5" key="2">
    <citation type="submission" date="2022-10" db="EMBL/GenBank/DDBJ databases">
        <authorList>
            <consortium name="ENA_rothamsted_submissions"/>
            <consortium name="culmorum"/>
            <person name="King R."/>
        </authorList>
    </citation>
    <scope>NUCLEOTIDE SEQUENCE</scope>
</reference>
<feature type="region of interest" description="Disordered" evidence="3">
    <location>
        <begin position="150"/>
        <end position="171"/>
    </location>
</feature>
<evidence type="ECO:0000313" key="5">
    <source>
        <dbReference type="EMBL" id="CAG9805639.1"/>
    </source>
</evidence>
<keyword evidence="1 2" id="KW-0175">Coiled coil</keyword>
<feature type="coiled-coil region" evidence="2">
    <location>
        <begin position="816"/>
        <end position="864"/>
    </location>
</feature>
<dbReference type="Pfam" id="PF21771">
    <property type="entry name" value="CFAP58_CC"/>
    <property type="match status" value="1"/>
</dbReference>
<evidence type="ECO:0000313" key="6">
    <source>
        <dbReference type="Proteomes" id="UP001153620"/>
    </source>
</evidence>
<dbReference type="OrthoDB" id="264785at2759"/>
<dbReference type="Gene3D" id="1.10.287.1490">
    <property type="match status" value="1"/>
</dbReference>
<evidence type="ECO:0000256" key="2">
    <source>
        <dbReference type="SAM" id="Coils"/>
    </source>
</evidence>
<dbReference type="SUPFAM" id="SSF57997">
    <property type="entry name" value="Tropomyosin"/>
    <property type="match status" value="2"/>
</dbReference>
<keyword evidence="6" id="KW-1185">Reference proteome</keyword>
<name>A0A9N9RYA7_9DIPT</name>
<proteinExistence type="predicted"/>
<dbReference type="Gene3D" id="1.20.5.1700">
    <property type="match status" value="1"/>
</dbReference>
<dbReference type="PANTHER" id="PTHR32083">
    <property type="entry name" value="CILIA AND FLAGELLA-ASSOCIATED PROTEIN 58-RELATED"/>
    <property type="match status" value="1"/>
</dbReference>
<dbReference type="AlphaFoldDB" id="A0A9N9RYA7"/>
<evidence type="ECO:0000259" key="4">
    <source>
        <dbReference type="Pfam" id="PF21771"/>
    </source>
</evidence>